<comment type="caution">
    <text evidence="1">The sequence shown here is derived from an EMBL/GenBank/DDBJ whole genome shotgun (WGS) entry which is preliminary data.</text>
</comment>
<proteinExistence type="predicted"/>
<dbReference type="AlphaFoldDB" id="A0A821R2H9"/>
<keyword evidence="2" id="KW-1185">Reference proteome</keyword>
<accession>A0A821R2H9</accession>
<reference evidence="1" key="1">
    <citation type="submission" date="2021-02" db="EMBL/GenBank/DDBJ databases">
        <authorList>
            <person name="Nowell W R."/>
        </authorList>
    </citation>
    <scope>NUCLEOTIDE SEQUENCE</scope>
</reference>
<feature type="non-terminal residue" evidence="1">
    <location>
        <position position="48"/>
    </location>
</feature>
<dbReference type="Proteomes" id="UP000663873">
    <property type="component" value="Unassembled WGS sequence"/>
</dbReference>
<protein>
    <submittedName>
        <fullName evidence="1">Uncharacterized protein</fullName>
    </submittedName>
</protein>
<evidence type="ECO:0000313" key="1">
    <source>
        <dbReference type="EMBL" id="CAF4836317.1"/>
    </source>
</evidence>
<name>A0A821R2H9_9BILA</name>
<sequence>MKYIYKETQTSIRTSASYDLQLQHIQTVPSDKSLYGINDLSPLSSISS</sequence>
<evidence type="ECO:0000313" key="2">
    <source>
        <dbReference type="Proteomes" id="UP000663873"/>
    </source>
</evidence>
<gene>
    <name evidence="1" type="ORF">UJA718_LOCUS42840</name>
</gene>
<organism evidence="1 2">
    <name type="scientific">Rotaria socialis</name>
    <dbReference type="NCBI Taxonomy" id="392032"/>
    <lineage>
        <taxon>Eukaryota</taxon>
        <taxon>Metazoa</taxon>
        <taxon>Spiralia</taxon>
        <taxon>Gnathifera</taxon>
        <taxon>Rotifera</taxon>
        <taxon>Eurotatoria</taxon>
        <taxon>Bdelloidea</taxon>
        <taxon>Philodinida</taxon>
        <taxon>Philodinidae</taxon>
        <taxon>Rotaria</taxon>
    </lineage>
</organism>
<dbReference type="EMBL" id="CAJOBP010056787">
    <property type="protein sequence ID" value="CAF4836317.1"/>
    <property type="molecule type" value="Genomic_DNA"/>
</dbReference>